<evidence type="ECO:0000313" key="3">
    <source>
        <dbReference type="EMBL" id="KAF7310206.1"/>
    </source>
</evidence>
<reference evidence="3" key="1">
    <citation type="submission" date="2020-05" db="EMBL/GenBank/DDBJ databases">
        <title>Mycena genomes resolve the evolution of fungal bioluminescence.</title>
        <authorList>
            <person name="Tsai I.J."/>
        </authorList>
    </citation>
    <scope>NUCLEOTIDE SEQUENCE</scope>
    <source>
        <strain evidence="3">171206Taipei</strain>
    </source>
</reference>
<evidence type="ECO:0000313" key="4">
    <source>
        <dbReference type="Proteomes" id="UP000636479"/>
    </source>
</evidence>
<accession>A0A8H6T371</accession>
<dbReference type="Proteomes" id="UP000636479">
    <property type="component" value="Unassembled WGS sequence"/>
</dbReference>
<feature type="compositionally biased region" description="Basic and acidic residues" evidence="1">
    <location>
        <begin position="349"/>
        <end position="360"/>
    </location>
</feature>
<evidence type="ECO:0000256" key="2">
    <source>
        <dbReference type="SAM" id="SignalP"/>
    </source>
</evidence>
<name>A0A8H6T371_9AGAR</name>
<keyword evidence="2" id="KW-0732">Signal</keyword>
<feature type="chain" id="PRO_5034852548" description="Proteophosphoglycan ppg4" evidence="2">
    <location>
        <begin position="27"/>
        <end position="360"/>
    </location>
</feature>
<keyword evidence="4" id="KW-1185">Reference proteome</keyword>
<dbReference type="OrthoDB" id="3251271at2759"/>
<dbReference type="RefSeq" id="XP_037223656.1">
    <property type="nucleotide sequence ID" value="XM_037360771.1"/>
</dbReference>
<dbReference type="AlphaFoldDB" id="A0A8H6T371"/>
<comment type="caution">
    <text evidence="3">The sequence shown here is derived from an EMBL/GenBank/DDBJ whole genome shotgun (WGS) entry which is preliminary data.</text>
</comment>
<feature type="signal peptide" evidence="2">
    <location>
        <begin position="1"/>
        <end position="26"/>
    </location>
</feature>
<evidence type="ECO:0000256" key="1">
    <source>
        <dbReference type="SAM" id="MobiDB-lite"/>
    </source>
</evidence>
<feature type="compositionally biased region" description="Polar residues" evidence="1">
    <location>
        <begin position="208"/>
        <end position="218"/>
    </location>
</feature>
<gene>
    <name evidence="3" type="ORF">MIND_00394300</name>
</gene>
<feature type="compositionally biased region" description="Basic residues" evidence="1">
    <location>
        <begin position="338"/>
        <end position="348"/>
    </location>
</feature>
<feature type="compositionally biased region" description="Basic and acidic residues" evidence="1">
    <location>
        <begin position="221"/>
        <end position="237"/>
    </location>
</feature>
<proteinExistence type="predicted"/>
<dbReference type="GeneID" id="59343287"/>
<sequence>MHRHPPRGVTSSHTTPLFLLLPPAMTTTPTATPLAAAGSKALSTSTLALKFMQNAAARKGATAPGALAKAEVQDEVDGAWAVPGADAWRAMRESEGEGRSGELRGIGREVDELGAIAIEKAAPAQELPPVKAAGKVRAISSQGGPPEKNKKAKKEGGSARDAIFAAPVTGLPSATPDPPTQRQKTKKDKDKPPTFLRPAGVDAPPSQPSTSKATTTQPVVAEERDSSVEEIAPEKMATKSKKSKRGREEPAEGPSPAQKPTKKAKKSKPAYEEDDRSVEEVAPPPKSTQKAKAKLTKPDDEESSVEEVAPPKTKSRKTKRALEETEGEADGEGDAAPKPKKPRKKKKKAKEDACQKDCSQ</sequence>
<dbReference type="EMBL" id="JACAZF010000003">
    <property type="protein sequence ID" value="KAF7310206.1"/>
    <property type="molecule type" value="Genomic_DNA"/>
</dbReference>
<evidence type="ECO:0008006" key="5">
    <source>
        <dbReference type="Google" id="ProtNLM"/>
    </source>
</evidence>
<feature type="compositionally biased region" description="Acidic residues" evidence="1">
    <location>
        <begin position="324"/>
        <end position="333"/>
    </location>
</feature>
<organism evidence="3 4">
    <name type="scientific">Mycena indigotica</name>
    <dbReference type="NCBI Taxonomy" id="2126181"/>
    <lineage>
        <taxon>Eukaryota</taxon>
        <taxon>Fungi</taxon>
        <taxon>Dikarya</taxon>
        <taxon>Basidiomycota</taxon>
        <taxon>Agaricomycotina</taxon>
        <taxon>Agaricomycetes</taxon>
        <taxon>Agaricomycetidae</taxon>
        <taxon>Agaricales</taxon>
        <taxon>Marasmiineae</taxon>
        <taxon>Mycenaceae</taxon>
        <taxon>Mycena</taxon>
    </lineage>
</organism>
<feature type="region of interest" description="Disordered" evidence="1">
    <location>
        <begin position="132"/>
        <end position="360"/>
    </location>
</feature>
<protein>
    <recommendedName>
        <fullName evidence="5">Proteophosphoglycan ppg4</fullName>
    </recommendedName>
</protein>